<dbReference type="PANTHER" id="PTHR48013:SF28">
    <property type="entry name" value="DUAL SPECIFICITY MITOGEN-ACTIVATED PROTEIN KINASE KINASE SEK-1"/>
    <property type="match status" value="1"/>
</dbReference>
<sequence length="366" mass="41870">MFPRFQRPRLDFGNVENIIPDPAPTTAATSTASELSQLDYIRKFISDQIVFPEEGVSRPFDHNDLDEISFLGRGTFGYVSKMSYRRTGRIMAVKKVRLITNQANEPEMNKSLQRLRIEVEAIKKASKCDQIVQFYGVTFHEGDCWVCMEIMDCNLDAVYRAQHERLKVEKFDEDVVGSVAVSTIKALDHLKNEVNIIHRDVKPSNILLDKRGLIKLCDFGISGYLVDSIAQTMDAGCRPYMAPERISFLRKGYDIRSDVWSLGITLVEIATGKFPFPNFQSVPLFQQLAMVVNGDPPLLTSSMYSAQTINFVNGCLIKDVEHRPNFSQLMDTEYYKYYSDLPRFKHRVVDYVKMTLIAEEQAARQE</sequence>
<protein>
    <recommendedName>
        <fullName evidence="7">mitogen-activated protein kinase kinase</fullName>
        <ecNumber evidence="7">2.7.12.2</ecNumber>
    </recommendedName>
</protein>
<evidence type="ECO:0000256" key="4">
    <source>
        <dbReference type="ARBA" id="ARBA00022777"/>
    </source>
</evidence>
<evidence type="ECO:0000256" key="7">
    <source>
        <dbReference type="ARBA" id="ARBA00038999"/>
    </source>
</evidence>
<keyword evidence="4" id="KW-0418">Kinase</keyword>
<dbReference type="InterPro" id="IPR008271">
    <property type="entry name" value="Ser/Thr_kinase_AS"/>
</dbReference>
<keyword evidence="2" id="KW-0808">Transferase</keyword>
<dbReference type="Gene3D" id="1.10.510.10">
    <property type="entry name" value="Transferase(Phosphotransferase) domain 1"/>
    <property type="match status" value="1"/>
</dbReference>
<dbReference type="GO" id="GO:0004708">
    <property type="term" value="F:MAP kinase kinase activity"/>
    <property type="evidence" value="ECO:0007669"/>
    <property type="project" value="UniProtKB-EC"/>
</dbReference>
<dbReference type="SUPFAM" id="SSF56112">
    <property type="entry name" value="Protein kinase-like (PK-like)"/>
    <property type="match status" value="1"/>
</dbReference>
<dbReference type="PANTHER" id="PTHR48013">
    <property type="entry name" value="DUAL SPECIFICITY MITOGEN-ACTIVATED PROTEIN KINASE KINASE 5-RELATED"/>
    <property type="match status" value="1"/>
</dbReference>
<feature type="binding site" evidence="8">
    <location>
        <position position="95"/>
    </location>
    <ligand>
        <name>ATP</name>
        <dbReference type="ChEBI" id="CHEBI:30616"/>
    </ligand>
</feature>
<comment type="caution">
    <text evidence="11">The sequence shown here is derived from an EMBL/GenBank/DDBJ whole genome shotgun (WGS) entry which is preliminary data.</text>
</comment>
<dbReference type="Gene3D" id="3.30.200.20">
    <property type="entry name" value="Phosphorylase Kinase, domain 1"/>
    <property type="match status" value="1"/>
</dbReference>
<keyword evidence="3 8" id="KW-0547">Nucleotide-binding</keyword>
<dbReference type="GO" id="GO:0051403">
    <property type="term" value="P:stress-activated MAPK cascade"/>
    <property type="evidence" value="ECO:0007669"/>
    <property type="project" value="TreeGrafter"/>
</dbReference>
<accession>A0AA36FRX3</accession>
<dbReference type="AlphaFoldDB" id="A0AA36FRX3"/>
<dbReference type="Pfam" id="PF00069">
    <property type="entry name" value="Pkinase"/>
    <property type="match status" value="1"/>
</dbReference>
<dbReference type="PROSITE" id="PS00108">
    <property type="entry name" value="PROTEIN_KINASE_ST"/>
    <property type="match status" value="1"/>
</dbReference>
<name>A0AA36FRX3_9BILA</name>
<keyword evidence="12" id="KW-1185">Reference proteome</keyword>
<feature type="domain" description="Protein kinase" evidence="10">
    <location>
        <begin position="65"/>
        <end position="335"/>
    </location>
</feature>
<evidence type="ECO:0000256" key="2">
    <source>
        <dbReference type="ARBA" id="ARBA00022679"/>
    </source>
</evidence>
<keyword evidence="1 9" id="KW-0723">Serine/threonine-protein kinase</keyword>
<feature type="non-terminal residue" evidence="11">
    <location>
        <position position="1"/>
    </location>
</feature>
<evidence type="ECO:0000256" key="3">
    <source>
        <dbReference type="ARBA" id="ARBA00022741"/>
    </source>
</evidence>
<dbReference type="PROSITE" id="PS00107">
    <property type="entry name" value="PROTEIN_KINASE_ATP"/>
    <property type="match status" value="1"/>
</dbReference>
<dbReference type="InterPro" id="IPR011009">
    <property type="entry name" value="Kinase-like_dom_sf"/>
</dbReference>
<evidence type="ECO:0000313" key="11">
    <source>
        <dbReference type="EMBL" id="CAJ0564742.1"/>
    </source>
</evidence>
<dbReference type="FunFam" id="1.10.510.10:FF:001231">
    <property type="entry name" value="SAPK/ERK kinase"/>
    <property type="match status" value="1"/>
</dbReference>
<dbReference type="InterPro" id="IPR000719">
    <property type="entry name" value="Prot_kinase_dom"/>
</dbReference>
<comment type="similarity">
    <text evidence="6">Belongs to the protein kinase superfamily. STE Ser/Thr protein kinase family. MAP kinase kinase subfamily.</text>
</comment>
<dbReference type="GO" id="GO:0004674">
    <property type="term" value="F:protein serine/threonine kinase activity"/>
    <property type="evidence" value="ECO:0007669"/>
    <property type="project" value="UniProtKB-KW"/>
</dbReference>
<proteinExistence type="inferred from homology"/>
<evidence type="ECO:0000256" key="6">
    <source>
        <dbReference type="ARBA" id="ARBA00038035"/>
    </source>
</evidence>
<dbReference type="SMART" id="SM00220">
    <property type="entry name" value="S_TKc"/>
    <property type="match status" value="1"/>
</dbReference>
<evidence type="ECO:0000259" key="10">
    <source>
        <dbReference type="PROSITE" id="PS50011"/>
    </source>
</evidence>
<dbReference type="InterPro" id="IPR017441">
    <property type="entry name" value="Protein_kinase_ATP_BS"/>
</dbReference>
<organism evidence="11 12">
    <name type="scientific">Mesorhabditis spiculigera</name>
    <dbReference type="NCBI Taxonomy" id="96644"/>
    <lineage>
        <taxon>Eukaryota</taxon>
        <taxon>Metazoa</taxon>
        <taxon>Ecdysozoa</taxon>
        <taxon>Nematoda</taxon>
        <taxon>Chromadorea</taxon>
        <taxon>Rhabditida</taxon>
        <taxon>Rhabditina</taxon>
        <taxon>Rhabditomorpha</taxon>
        <taxon>Rhabditoidea</taxon>
        <taxon>Rhabditidae</taxon>
        <taxon>Mesorhabditinae</taxon>
        <taxon>Mesorhabditis</taxon>
    </lineage>
</organism>
<reference evidence="11" key="1">
    <citation type="submission" date="2023-06" db="EMBL/GenBank/DDBJ databases">
        <authorList>
            <person name="Delattre M."/>
        </authorList>
    </citation>
    <scope>NUCLEOTIDE SEQUENCE</scope>
    <source>
        <strain evidence="11">AF72</strain>
    </source>
</reference>
<evidence type="ECO:0000256" key="9">
    <source>
        <dbReference type="RuleBase" id="RU000304"/>
    </source>
</evidence>
<dbReference type="EMBL" id="CATQJA010000905">
    <property type="protein sequence ID" value="CAJ0564742.1"/>
    <property type="molecule type" value="Genomic_DNA"/>
</dbReference>
<dbReference type="Proteomes" id="UP001177023">
    <property type="component" value="Unassembled WGS sequence"/>
</dbReference>
<gene>
    <name evidence="11" type="ORF">MSPICULIGERA_LOCUS3413</name>
</gene>
<dbReference type="EC" id="2.7.12.2" evidence="7"/>
<dbReference type="PROSITE" id="PS50011">
    <property type="entry name" value="PROTEIN_KINASE_DOM"/>
    <property type="match status" value="1"/>
</dbReference>
<evidence type="ECO:0000313" key="12">
    <source>
        <dbReference type="Proteomes" id="UP001177023"/>
    </source>
</evidence>
<dbReference type="GO" id="GO:0005524">
    <property type="term" value="F:ATP binding"/>
    <property type="evidence" value="ECO:0007669"/>
    <property type="project" value="UniProtKB-UniRule"/>
</dbReference>
<dbReference type="FunFam" id="3.30.200.20:FF:000040">
    <property type="entry name" value="Dual specificity mitogen-activated protein kinase kinase"/>
    <property type="match status" value="1"/>
</dbReference>
<keyword evidence="5 8" id="KW-0067">ATP-binding</keyword>
<evidence type="ECO:0000256" key="8">
    <source>
        <dbReference type="PROSITE-ProRule" id="PRU10141"/>
    </source>
</evidence>
<evidence type="ECO:0000256" key="1">
    <source>
        <dbReference type="ARBA" id="ARBA00022527"/>
    </source>
</evidence>
<evidence type="ECO:0000256" key="5">
    <source>
        <dbReference type="ARBA" id="ARBA00022840"/>
    </source>
</evidence>